<dbReference type="Proteomes" id="UP001152798">
    <property type="component" value="Chromosome 5"/>
</dbReference>
<reference evidence="1" key="1">
    <citation type="submission" date="2022-01" db="EMBL/GenBank/DDBJ databases">
        <authorList>
            <person name="King R."/>
        </authorList>
    </citation>
    <scope>NUCLEOTIDE SEQUENCE</scope>
</reference>
<accession>A0A9P0HGX0</accession>
<dbReference type="EMBL" id="OV725081">
    <property type="protein sequence ID" value="CAH1401361.1"/>
    <property type="molecule type" value="Genomic_DNA"/>
</dbReference>
<proteinExistence type="predicted"/>
<sequence length="78" mass="8246">MIALASWLEGVHFRGGWSKCSRGGMMAIKSTSQLFRTLHLTLIPAGPGSTALVPGCVSPHGLSLISMNTITLIEGDHK</sequence>
<keyword evidence="2" id="KW-1185">Reference proteome</keyword>
<dbReference type="AlphaFoldDB" id="A0A9P0HGX0"/>
<name>A0A9P0HGX0_NEZVI</name>
<protein>
    <submittedName>
        <fullName evidence="1">Uncharacterized protein</fullName>
    </submittedName>
</protein>
<evidence type="ECO:0000313" key="1">
    <source>
        <dbReference type="EMBL" id="CAH1401361.1"/>
    </source>
</evidence>
<gene>
    <name evidence="1" type="ORF">NEZAVI_LOCUS10396</name>
</gene>
<organism evidence="1 2">
    <name type="scientific">Nezara viridula</name>
    <name type="common">Southern green stink bug</name>
    <name type="synonym">Cimex viridulus</name>
    <dbReference type="NCBI Taxonomy" id="85310"/>
    <lineage>
        <taxon>Eukaryota</taxon>
        <taxon>Metazoa</taxon>
        <taxon>Ecdysozoa</taxon>
        <taxon>Arthropoda</taxon>
        <taxon>Hexapoda</taxon>
        <taxon>Insecta</taxon>
        <taxon>Pterygota</taxon>
        <taxon>Neoptera</taxon>
        <taxon>Paraneoptera</taxon>
        <taxon>Hemiptera</taxon>
        <taxon>Heteroptera</taxon>
        <taxon>Panheteroptera</taxon>
        <taxon>Pentatomomorpha</taxon>
        <taxon>Pentatomoidea</taxon>
        <taxon>Pentatomidae</taxon>
        <taxon>Pentatominae</taxon>
        <taxon>Nezara</taxon>
    </lineage>
</organism>
<evidence type="ECO:0000313" key="2">
    <source>
        <dbReference type="Proteomes" id="UP001152798"/>
    </source>
</evidence>